<dbReference type="GO" id="GO:0003676">
    <property type="term" value="F:nucleic acid binding"/>
    <property type="evidence" value="ECO:0007669"/>
    <property type="project" value="InterPro"/>
</dbReference>
<reference evidence="2 3" key="1">
    <citation type="submission" date="2020-12" db="EMBL/GenBank/DDBJ databases">
        <title>WGS of Thermoactinomyces spp.</title>
        <authorList>
            <person name="Cheng K."/>
        </authorList>
    </citation>
    <scope>NUCLEOTIDE SEQUENCE [LARGE SCALE GENOMIC DNA]</scope>
    <source>
        <strain evidence="3">CICC 10671\DSM 43846</strain>
    </source>
</reference>
<dbReference type="InterPro" id="IPR002711">
    <property type="entry name" value="HNH"/>
</dbReference>
<evidence type="ECO:0000313" key="3">
    <source>
        <dbReference type="Proteomes" id="UP000633619"/>
    </source>
</evidence>
<dbReference type="CDD" id="cd00085">
    <property type="entry name" value="HNHc"/>
    <property type="match status" value="1"/>
</dbReference>
<keyword evidence="2" id="KW-0378">Hydrolase</keyword>
<proteinExistence type="predicted"/>
<sequence>MKEWAKSFYKGKAWRQCRDAFFISKLGLCERCGGPGKIVHHKVYLTQDNINDPSISLNFDNLELLCQDCHNKEHHGGKATRDDVMFDESGNLVKL</sequence>
<evidence type="ECO:0000313" key="2">
    <source>
        <dbReference type="EMBL" id="MBH8595719.1"/>
    </source>
</evidence>
<organism evidence="2 3">
    <name type="scientific">Thermoactinomyces intermedius</name>
    <dbReference type="NCBI Taxonomy" id="2024"/>
    <lineage>
        <taxon>Bacteria</taxon>
        <taxon>Bacillati</taxon>
        <taxon>Bacillota</taxon>
        <taxon>Bacilli</taxon>
        <taxon>Bacillales</taxon>
        <taxon>Thermoactinomycetaceae</taxon>
        <taxon>Thermoactinomyces</taxon>
    </lineage>
</organism>
<keyword evidence="3" id="KW-1185">Reference proteome</keyword>
<dbReference type="GO" id="GO:0008270">
    <property type="term" value="F:zinc ion binding"/>
    <property type="evidence" value="ECO:0007669"/>
    <property type="project" value="InterPro"/>
</dbReference>
<gene>
    <name evidence="2" type="ORF">I8U20_10295</name>
</gene>
<dbReference type="EMBL" id="JAECVW010000006">
    <property type="protein sequence ID" value="MBH8595719.1"/>
    <property type="molecule type" value="Genomic_DNA"/>
</dbReference>
<accession>A0A8I1AE95</accession>
<keyword evidence="2" id="KW-0540">Nuclease</keyword>
<dbReference type="SMART" id="SM00507">
    <property type="entry name" value="HNHc"/>
    <property type="match status" value="1"/>
</dbReference>
<comment type="caution">
    <text evidence="2">The sequence shown here is derived from an EMBL/GenBank/DDBJ whole genome shotgun (WGS) entry which is preliminary data.</text>
</comment>
<protein>
    <submittedName>
        <fullName evidence="2">HNH endonuclease</fullName>
    </submittedName>
</protein>
<dbReference type="AlphaFoldDB" id="A0A8I1AE95"/>
<feature type="domain" description="HNH nuclease" evidence="1">
    <location>
        <begin position="16"/>
        <end position="71"/>
    </location>
</feature>
<dbReference type="InterPro" id="IPR003615">
    <property type="entry name" value="HNH_nuc"/>
</dbReference>
<dbReference type="RefSeq" id="WP_138615223.1">
    <property type="nucleotide sequence ID" value="NZ_JACEIR010000006.1"/>
</dbReference>
<dbReference type="Pfam" id="PF01844">
    <property type="entry name" value="HNH"/>
    <property type="match status" value="1"/>
</dbReference>
<evidence type="ECO:0000259" key="1">
    <source>
        <dbReference type="SMART" id="SM00507"/>
    </source>
</evidence>
<dbReference type="Proteomes" id="UP000633619">
    <property type="component" value="Unassembled WGS sequence"/>
</dbReference>
<dbReference type="GO" id="GO:0004519">
    <property type="term" value="F:endonuclease activity"/>
    <property type="evidence" value="ECO:0007669"/>
    <property type="project" value="UniProtKB-KW"/>
</dbReference>
<keyword evidence="2" id="KW-0255">Endonuclease</keyword>
<name>A0A8I1AE95_THEIN</name>